<dbReference type="Pfam" id="PF13419">
    <property type="entry name" value="HAD_2"/>
    <property type="match status" value="1"/>
</dbReference>
<dbReference type="InterPro" id="IPR036412">
    <property type="entry name" value="HAD-like_sf"/>
</dbReference>
<name>A0A8K1C593_PYTOL</name>
<dbReference type="NCBIfam" id="TIGR01826">
    <property type="entry name" value="CofD_related"/>
    <property type="match status" value="1"/>
</dbReference>
<dbReference type="EMBL" id="SPLM01000145">
    <property type="protein sequence ID" value="TMW56543.1"/>
    <property type="molecule type" value="Genomic_DNA"/>
</dbReference>
<evidence type="ECO:0008006" key="5">
    <source>
        <dbReference type="Google" id="ProtNLM"/>
    </source>
</evidence>
<dbReference type="SUPFAM" id="SSF56784">
    <property type="entry name" value="HAD-like"/>
    <property type="match status" value="1"/>
</dbReference>
<dbReference type="InterPro" id="IPR002882">
    <property type="entry name" value="CofD"/>
</dbReference>
<evidence type="ECO:0000256" key="2">
    <source>
        <dbReference type="SAM" id="MobiDB-lite"/>
    </source>
</evidence>
<keyword evidence="4" id="KW-1185">Reference proteome</keyword>
<dbReference type="CDD" id="cd07187">
    <property type="entry name" value="YvcK_like"/>
    <property type="match status" value="1"/>
</dbReference>
<gene>
    <name evidence="3" type="ORF">Poli38472_006553</name>
</gene>
<dbReference type="Proteomes" id="UP000794436">
    <property type="component" value="Unassembled WGS sequence"/>
</dbReference>
<dbReference type="Gene3D" id="1.10.150.520">
    <property type="match status" value="1"/>
</dbReference>
<dbReference type="Pfam" id="PF01933">
    <property type="entry name" value="CofD"/>
    <property type="match status" value="1"/>
</dbReference>
<feature type="region of interest" description="Disordered" evidence="2">
    <location>
        <begin position="660"/>
        <end position="689"/>
    </location>
</feature>
<accession>A0A8K1C593</accession>
<dbReference type="Gene3D" id="3.40.50.10680">
    <property type="entry name" value="CofD-like domains"/>
    <property type="match status" value="1"/>
</dbReference>
<evidence type="ECO:0000256" key="1">
    <source>
        <dbReference type="ARBA" id="ARBA00022490"/>
    </source>
</evidence>
<dbReference type="HAMAP" id="MF_00973">
    <property type="entry name" value="Gluconeogen_factor"/>
    <property type="match status" value="1"/>
</dbReference>
<feature type="region of interest" description="Disordered" evidence="2">
    <location>
        <begin position="1"/>
        <end position="50"/>
    </location>
</feature>
<dbReference type="SUPFAM" id="SSF142338">
    <property type="entry name" value="CofD-like"/>
    <property type="match status" value="1"/>
</dbReference>
<dbReference type="Gene3D" id="3.40.50.1000">
    <property type="entry name" value="HAD superfamily/HAD-like"/>
    <property type="match status" value="1"/>
</dbReference>
<dbReference type="InterPro" id="IPR041492">
    <property type="entry name" value="HAD_2"/>
</dbReference>
<evidence type="ECO:0000313" key="4">
    <source>
        <dbReference type="Proteomes" id="UP000794436"/>
    </source>
</evidence>
<comment type="caution">
    <text evidence="3">The sequence shown here is derived from an EMBL/GenBank/DDBJ whole genome shotgun (WGS) entry which is preliminary data.</text>
</comment>
<proteinExistence type="inferred from homology"/>
<reference evidence="3" key="1">
    <citation type="submission" date="2019-03" db="EMBL/GenBank/DDBJ databases">
        <title>Long read genome sequence of the mycoparasitic Pythium oligandrum ATCC 38472 isolated from sugarbeet rhizosphere.</title>
        <authorList>
            <person name="Gaulin E."/>
        </authorList>
    </citation>
    <scope>NUCLEOTIDE SEQUENCE</scope>
    <source>
        <strain evidence="3">ATCC 38472_TT</strain>
    </source>
</reference>
<dbReference type="InterPro" id="IPR010119">
    <property type="entry name" value="Gluconeogen_factor"/>
</dbReference>
<organism evidence="3 4">
    <name type="scientific">Pythium oligandrum</name>
    <name type="common">Mycoparasitic fungus</name>
    <dbReference type="NCBI Taxonomy" id="41045"/>
    <lineage>
        <taxon>Eukaryota</taxon>
        <taxon>Sar</taxon>
        <taxon>Stramenopiles</taxon>
        <taxon>Oomycota</taxon>
        <taxon>Peronosporomycetes</taxon>
        <taxon>Pythiales</taxon>
        <taxon>Pythiaceae</taxon>
        <taxon>Pythium</taxon>
    </lineage>
</organism>
<dbReference type="OrthoDB" id="10267139at2759"/>
<sequence length="715" mass="79220">MSTRAPLRSLSSSDKTSNGKDPLTSSAASTGAMPRTRARRGRLPSGERVDEDPRRIDAVVMILEDVLYDHTNMLAHFAIDRAIQQLIKEAAFPNTVAAYEALQSFRHAFGYRKRFPRFVDSLIAQQRLSYDAAERVTHAYYESQINEARTIKPFERARATLEKLRDAGYRMGLVCVGKDNVQMERLRTIGLQDFFTEIVFVPSNPSVNRLSQAMKEIGRRLMLQPSSILFVGRKVFYEIKAANKVGLVTVRMLHGKYGSVMPIEELEQPDYQIGSIDQLSAIVRLADQQMIKPKIVAIGGGTGLAVLLKELRHYPADLTAIVTVFDSGRHSGALRKYLGILPPGDIRNCLVALSDSDEVMNKLMNYRFKENFMEGCSLGNLLLAALTDIQGGFDKAVTSVSDILNIHGNVLPATLDSTELCAELEDGSVVVSEVHVRSPDIVDENGTEHRKPPIKRVFLEKENVDAFLPAVRAIENADIILLSPGGFYTSIISTLLVPGIRDAIRRSTGATVYISNVATQCGQTDGLTLEDTLDVLYQYLGDNSIDYVIANNAEPSEEVMKSYFSRGETLLLPTPDMLNRSHPIVLQGKTFEDIEDGSLAVKKEWNKATMIKHSGRMVAAMLYRIIEQEIEDMRAKMMLGGHFRHQSPAHRDSFGAITTQAPASLRKRSSQRDRANSTEASSKSPPLAASNRTSMLVAGLLLAIVSFSSAWRPRQ</sequence>
<protein>
    <recommendedName>
        <fullName evidence="5">Gluconeogenesis factor</fullName>
    </recommendedName>
</protein>
<keyword evidence="1" id="KW-0963">Cytoplasm</keyword>
<dbReference type="InterPro" id="IPR038136">
    <property type="entry name" value="CofD-like_dom_sf"/>
</dbReference>
<dbReference type="PANTHER" id="PTHR30135">
    <property type="entry name" value="UNCHARACTERIZED PROTEIN YVCK-RELATED"/>
    <property type="match status" value="1"/>
</dbReference>
<feature type="compositionally biased region" description="Polar residues" evidence="2">
    <location>
        <begin position="1"/>
        <end position="16"/>
    </location>
</feature>
<evidence type="ECO:0000313" key="3">
    <source>
        <dbReference type="EMBL" id="TMW56543.1"/>
    </source>
</evidence>
<dbReference type="InterPro" id="IPR023214">
    <property type="entry name" value="HAD_sf"/>
</dbReference>
<dbReference type="GO" id="GO:0043743">
    <property type="term" value="F:LPPG:FO 2-phospho-L-lactate transferase activity"/>
    <property type="evidence" value="ECO:0007669"/>
    <property type="project" value="InterPro"/>
</dbReference>
<dbReference type="PANTHER" id="PTHR30135:SF3">
    <property type="entry name" value="GLUCONEOGENESIS FACTOR-RELATED"/>
    <property type="match status" value="1"/>
</dbReference>
<feature type="compositionally biased region" description="Polar residues" evidence="2">
    <location>
        <begin position="677"/>
        <end position="689"/>
    </location>
</feature>
<dbReference type="AlphaFoldDB" id="A0A8K1C593"/>